<dbReference type="Proteomes" id="UP000663852">
    <property type="component" value="Unassembled WGS sequence"/>
</dbReference>
<dbReference type="Pfam" id="PF01041">
    <property type="entry name" value="DegT_DnrJ_EryC1"/>
    <property type="match status" value="1"/>
</dbReference>
<dbReference type="InterPro" id="IPR015422">
    <property type="entry name" value="PyrdxlP-dep_Trfase_small"/>
</dbReference>
<feature type="domain" description="NAD-dependent epimerase/dehydratase" evidence="1">
    <location>
        <begin position="441"/>
        <end position="684"/>
    </location>
</feature>
<dbReference type="SUPFAM" id="SSF53383">
    <property type="entry name" value="PLP-dependent transferases"/>
    <property type="match status" value="1"/>
</dbReference>
<dbReference type="EMBL" id="CAJNOJ010000114">
    <property type="protein sequence ID" value="CAF1140167.1"/>
    <property type="molecule type" value="Genomic_DNA"/>
</dbReference>
<dbReference type="PANTHER" id="PTHR43238:SF1">
    <property type="entry name" value="GDP-L-FUCOSE SYNTHASE"/>
    <property type="match status" value="1"/>
</dbReference>
<dbReference type="AlphaFoldDB" id="A0A814S1H0"/>
<dbReference type="Gene3D" id="3.90.25.10">
    <property type="entry name" value="UDP-galactose 4-epimerase, domain 1"/>
    <property type="match status" value="1"/>
</dbReference>
<dbReference type="Pfam" id="PF01370">
    <property type="entry name" value="Epimerase"/>
    <property type="match status" value="1"/>
</dbReference>
<sequence length="763" mass="87172">MTSETSSSSEWKTTITNEWRARRLAETKDVSLLFPLAMNPFGEDEILAMTDVLLTGRLTLGKQIEHAEKKFAEIVGVPYAVMVNSGSSANLLAVSAIANKLRTRHCQAGDHVLVPAVSWSTSVFPLIQHGLRPIFVDVDPRTFNISIHELERKLTNHVKAIMAVHVLGNSVNMKLLMEFVRRHGLLLIEDTCESLGSYCLIDGNSQRKMLGTFGDFGTFSFYFSHHITSGEGGMITCHTEDDYNFLRCLRAHGWTRHLTNRQQIEDLYPDIDCRFLFINMGYNLRPLEVQGAMLSVQLDKLDEFNRHRRENFRLIRESLSRDERFSSLMSLMEASEGIDPAWFGLAFLLHRPYTHQRCEFLKYLEKNGIENRPIISGNFIRQPCISTFCDEEHPENYPGAEVIHSRGFFIGVHQIPLDQAVINQLVNIMLAFPFSPYHFTLVTGSNGMLGRYIRDVVLEQTSSPEIADTKPRKIRTKDSEWIFITREDGDLRRVEDVQNIFKRYQPTRVIHCAARLASIQEMSAKPVEYWFDNVTVNNNILKTAYEFQTWIGQIKLVSILSTVMFPKDAQLPIDTSSIYNGSPHPASESYAYAKRSLAKLTQWYRTEYHCNFVSILPGNFFGAYGDFNPHTAPLVNALIAKIENQNPSIPLQMIGTGQPLRQIMFAEDLARIVLWSLESYSEDQPLIVAGEEISIAQLVQLIAQQMNYRGVIQFDNDTNKDGPLRRTANMSVFSKLYPSFRMTSLSLGIQKTIEWFRNQSRYV</sequence>
<dbReference type="PANTHER" id="PTHR43238">
    <property type="entry name" value="GDP-L-FUCOSE SYNTHASE"/>
    <property type="match status" value="1"/>
</dbReference>
<dbReference type="CDD" id="cd00616">
    <property type="entry name" value="AHBA_syn"/>
    <property type="match status" value="1"/>
</dbReference>
<reference evidence="2" key="1">
    <citation type="submission" date="2021-02" db="EMBL/GenBank/DDBJ databases">
        <authorList>
            <person name="Nowell W R."/>
        </authorList>
    </citation>
    <scope>NUCLEOTIDE SEQUENCE</scope>
</reference>
<gene>
    <name evidence="2" type="ORF">EDS130_LOCUS22042</name>
</gene>
<evidence type="ECO:0000313" key="2">
    <source>
        <dbReference type="EMBL" id="CAF1140167.1"/>
    </source>
</evidence>
<dbReference type="InterPro" id="IPR036291">
    <property type="entry name" value="NAD(P)-bd_dom_sf"/>
</dbReference>
<evidence type="ECO:0000259" key="1">
    <source>
        <dbReference type="Pfam" id="PF01370"/>
    </source>
</evidence>
<dbReference type="OrthoDB" id="422066at2759"/>
<dbReference type="SUPFAM" id="SSF51735">
    <property type="entry name" value="NAD(P)-binding Rossmann-fold domains"/>
    <property type="match status" value="1"/>
</dbReference>
<comment type="caution">
    <text evidence="2">The sequence shown here is derived from an EMBL/GenBank/DDBJ whole genome shotgun (WGS) entry which is preliminary data.</text>
</comment>
<protein>
    <recommendedName>
        <fullName evidence="1">NAD-dependent epimerase/dehydratase domain-containing protein</fullName>
    </recommendedName>
</protein>
<organism evidence="2 3">
    <name type="scientific">Adineta ricciae</name>
    <name type="common">Rotifer</name>
    <dbReference type="NCBI Taxonomy" id="249248"/>
    <lineage>
        <taxon>Eukaryota</taxon>
        <taxon>Metazoa</taxon>
        <taxon>Spiralia</taxon>
        <taxon>Gnathifera</taxon>
        <taxon>Rotifera</taxon>
        <taxon>Eurotatoria</taxon>
        <taxon>Bdelloidea</taxon>
        <taxon>Adinetida</taxon>
        <taxon>Adinetidae</taxon>
        <taxon>Adineta</taxon>
    </lineage>
</organism>
<accession>A0A814S1H0</accession>
<dbReference type="InterPro" id="IPR001509">
    <property type="entry name" value="Epimerase_deHydtase"/>
</dbReference>
<dbReference type="InterPro" id="IPR015424">
    <property type="entry name" value="PyrdxlP-dep_Trfase"/>
</dbReference>
<evidence type="ECO:0000313" key="3">
    <source>
        <dbReference type="Proteomes" id="UP000663852"/>
    </source>
</evidence>
<dbReference type="GO" id="GO:0050577">
    <property type="term" value="F:GDP-L-fucose synthase activity"/>
    <property type="evidence" value="ECO:0007669"/>
    <property type="project" value="TreeGrafter"/>
</dbReference>
<dbReference type="Gene3D" id="3.40.640.10">
    <property type="entry name" value="Type I PLP-dependent aspartate aminotransferase-like (Major domain)"/>
    <property type="match status" value="1"/>
</dbReference>
<dbReference type="InterPro" id="IPR000653">
    <property type="entry name" value="DegT/StrS_aminotransferase"/>
</dbReference>
<dbReference type="Gene3D" id="3.40.50.720">
    <property type="entry name" value="NAD(P)-binding Rossmann-like Domain"/>
    <property type="match status" value="1"/>
</dbReference>
<dbReference type="InterPro" id="IPR015421">
    <property type="entry name" value="PyrdxlP-dep_Trfase_major"/>
</dbReference>
<name>A0A814S1H0_ADIRI</name>
<proteinExistence type="predicted"/>
<dbReference type="Gene3D" id="3.90.1150.10">
    <property type="entry name" value="Aspartate Aminotransferase, domain 1"/>
    <property type="match status" value="1"/>
</dbReference>